<comment type="caution">
    <text evidence="2">The sequence shown here is derived from an EMBL/GenBank/DDBJ whole genome shotgun (WGS) entry which is preliminary data.</text>
</comment>
<feature type="region of interest" description="Disordered" evidence="1">
    <location>
        <begin position="456"/>
        <end position="478"/>
    </location>
</feature>
<organism evidence="2 3">
    <name type="scientific">Jimgerdemannia flammicorona</name>
    <dbReference type="NCBI Taxonomy" id="994334"/>
    <lineage>
        <taxon>Eukaryota</taxon>
        <taxon>Fungi</taxon>
        <taxon>Fungi incertae sedis</taxon>
        <taxon>Mucoromycota</taxon>
        <taxon>Mucoromycotina</taxon>
        <taxon>Endogonomycetes</taxon>
        <taxon>Endogonales</taxon>
        <taxon>Endogonaceae</taxon>
        <taxon>Jimgerdemannia</taxon>
    </lineage>
</organism>
<dbReference type="InterPro" id="IPR032675">
    <property type="entry name" value="LRR_dom_sf"/>
</dbReference>
<dbReference type="PANTHER" id="PTHR13318">
    <property type="entry name" value="PARTNER OF PAIRED, ISOFORM B-RELATED"/>
    <property type="match status" value="1"/>
</dbReference>
<reference evidence="2 3" key="1">
    <citation type="journal article" date="2018" name="New Phytol.">
        <title>Phylogenomics of Endogonaceae and evolution of mycorrhizas within Mucoromycota.</title>
        <authorList>
            <person name="Chang Y."/>
            <person name="Desiro A."/>
            <person name="Na H."/>
            <person name="Sandor L."/>
            <person name="Lipzen A."/>
            <person name="Clum A."/>
            <person name="Barry K."/>
            <person name="Grigoriev I.V."/>
            <person name="Martin F.M."/>
            <person name="Stajich J.E."/>
            <person name="Smith M.E."/>
            <person name="Bonito G."/>
            <person name="Spatafora J.W."/>
        </authorList>
    </citation>
    <scope>NUCLEOTIDE SEQUENCE [LARGE SCALE GENOMIC DNA]</scope>
    <source>
        <strain evidence="2 3">AD002</strain>
    </source>
</reference>
<dbReference type="Gene3D" id="3.80.10.10">
    <property type="entry name" value="Ribonuclease Inhibitor"/>
    <property type="match status" value="1"/>
</dbReference>
<protein>
    <recommendedName>
        <fullName evidence="4">F-box domain-containing protein</fullName>
    </recommendedName>
</protein>
<dbReference type="Proteomes" id="UP000274822">
    <property type="component" value="Unassembled WGS sequence"/>
</dbReference>
<accession>A0A433QNL2</accession>
<dbReference type="AlphaFoldDB" id="A0A433QNL2"/>
<dbReference type="EMBL" id="RBNJ01003039">
    <property type="protein sequence ID" value="RUS31364.1"/>
    <property type="molecule type" value="Genomic_DNA"/>
</dbReference>
<evidence type="ECO:0000256" key="1">
    <source>
        <dbReference type="SAM" id="MobiDB-lite"/>
    </source>
</evidence>
<keyword evidence="3" id="KW-1185">Reference proteome</keyword>
<dbReference type="SUPFAM" id="SSF52047">
    <property type="entry name" value="RNI-like"/>
    <property type="match status" value="1"/>
</dbReference>
<evidence type="ECO:0000313" key="3">
    <source>
        <dbReference type="Proteomes" id="UP000274822"/>
    </source>
</evidence>
<proteinExistence type="predicted"/>
<gene>
    <name evidence="2" type="ORF">BC938DRAFT_477980</name>
</gene>
<evidence type="ECO:0000313" key="2">
    <source>
        <dbReference type="EMBL" id="RUS31364.1"/>
    </source>
</evidence>
<dbReference type="GO" id="GO:0019005">
    <property type="term" value="C:SCF ubiquitin ligase complex"/>
    <property type="evidence" value="ECO:0007669"/>
    <property type="project" value="TreeGrafter"/>
</dbReference>
<sequence length="507" mass="57860">MSRLPPELIIQVFQNLLVPVKGRVLKATPMPLDIQAADVGKLPLPLDIIAASLVCHEWQAVAEHFLGTTFNDPLQQYCYELSDIERFVRLLETSRDLGIGYGDRIDIVTIYLHHFRNAYWAFGDGRKYPDALVAGAGLIVFTYRPEAEEVFFNLFAVCSRPRKLNIFQICDWDPHWEQHLSRFYTHISPHCHTITTLEYLATKSNNPKNLHTLIALLSSHLRHITLNSLIPTPPTLAALASCHNLKSYHHTHDHNSIAQLLPAWPRLRSLTLSPDIQLHDPGPDIHSLIVQLAIFCPRLKNLVLNPFPCNFVTDATFQPSELAMSFFVSRCRNLTSLVLADNTMVGDTFLRALGREATYLRRLDIRDCPAVRGEGIGADDLQWPELRSLVVDTCHALRPEFVEAVATACHKLREVMISEEVEIAPDEVIKRMRAELTGRGLMRQGLENYIWYLNEDESEDQDEEDEEEEKEKDMYDEGFDDKEDALAAWEQMKGILDCVQWVRSGMI</sequence>
<name>A0A433QNL2_9FUNG</name>
<evidence type="ECO:0008006" key="4">
    <source>
        <dbReference type="Google" id="ProtNLM"/>
    </source>
</evidence>
<dbReference type="GO" id="GO:0031146">
    <property type="term" value="P:SCF-dependent proteasomal ubiquitin-dependent protein catabolic process"/>
    <property type="evidence" value="ECO:0007669"/>
    <property type="project" value="TreeGrafter"/>
</dbReference>